<evidence type="ECO:0000256" key="11">
    <source>
        <dbReference type="ARBA" id="ARBA00022967"/>
    </source>
</evidence>
<evidence type="ECO:0000313" key="18">
    <source>
        <dbReference type="Proteomes" id="UP001427805"/>
    </source>
</evidence>
<comment type="caution">
    <text evidence="17">The sequence shown here is derived from an EMBL/GenBank/DDBJ whole genome shotgun (WGS) entry which is preliminary data.</text>
</comment>
<evidence type="ECO:0000313" key="17">
    <source>
        <dbReference type="EMBL" id="MEN3748459.1"/>
    </source>
</evidence>
<evidence type="ECO:0000259" key="16">
    <source>
        <dbReference type="PROSITE" id="PS50846"/>
    </source>
</evidence>
<gene>
    <name evidence="17" type="ORF">TPR58_14885</name>
</gene>
<evidence type="ECO:0000256" key="14">
    <source>
        <dbReference type="ARBA" id="ARBA00023136"/>
    </source>
</evidence>
<evidence type="ECO:0000256" key="6">
    <source>
        <dbReference type="ARBA" id="ARBA00022692"/>
    </source>
</evidence>
<evidence type="ECO:0000256" key="7">
    <source>
        <dbReference type="ARBA" id="ARBA00022723"/>
    </source>
</evidence>
<dbReference type="NCBIfam" id="TIGR01511">
    <property type="entry name" value="ATPase-IB1_Cu"/>
    <property type="match status" value="1"/>
</dbReference>
<dbReference type="Gene3D" id="2.70.150.10">
    <property type="entry name" value="Calcium-transporting ATPase, cytoplasmic transduction domain A"/>
    <property type="match status" value="1"/>
</dbReference>
<feature type="transmembrane region" description="Helical" evidence="15">
    <location>
        <begin position="163"/>
        <end position="181"/>
    </location>
</feature>
<dbReference type="InterPro" id="IPR036412">
    <property type="entry name" value="HAD-like_sf"/>
</dbReference>
<sequence>MTAATLDPADTLRSEFAVEGLRCANCIARLEHGLASVPGVRGARVNFTTRRVAVRHGAELEAADLCEAMRRIGFEAHLFAGTEATQDKRESRALMLALAVAGFASMNVMLLSVSVWSGAEGPTRDLFHWLSALIAIPAIAYAGRSFFISAWRALQYGRTNMDVPIAIGVVLTTAMSLYETATGGPHAYFDGAIMLLFFLLAGRFLDSVMRARAQDGVAQLLRLVPKDVMLIGPDGSVRSHAAALVEPGMRVLVAAGERIGVDGIVQSGCSSVDRALVTGESAPEPVEPGGRVLAGTINLTAPLTLRATAAGPDTVIADIARLMESAGQSRSRYVRIADRASRLYAPAVHSLAALSFLGWLVAGAGVHQSAMIAIAVLIITCPCALGLAVPIAQVVASRALMRAGILIKDGSALERLAEVDEVLLDKTGTVTLGSLIPVEGMPELPGEPALLIALAQASRHPLSVALARSVGERNVTPALIDEVEETPGLGIRARWDGREVRLGRDDWARGIASATPVSTAATLAGCTLAIEGGAVHRIGFADRLRPDAVEAVARLRAQGLPAMLVSGDSAVVVAEASRRLGILGLPRTSPAAKHETIDRLQRGGHRVLMVGDGLNDGPALKAAHVSMAPASASDVGQLAADLLFFGDRLAPVPIAVSAARRTMRVVRQNFAIAIGYNVLAVPLAIAGLVTPLIAALAMSGSSLIVVANALRLRGAAR</sequence>
<proteinExistence type="inferred from homology"/>
<keyword evidence="5" id="KW-0597">Phosphoprotein</keyword>
<dbReference type="NCBIfam" id="TIGR01512">
    <property type="entry name" value="ATPase-IB2_Cd"/>
    <property type="match status" value="1"/>
</dbReference>
<dbReference type="InterPro" id="IPR023298">
    <property type="entry name" value="ATPase_P-typ_TM_dom_sf"/>
</dbReference>
<keyword evidence="4 15" id="KW-1003">Cell membrane</keyword>
<keyword evidence="14 15" id="KW-0472">Membrane</keyword>
<keyword evidence="13" id="KW-0406">Ion transport</keyword>
<keyword evidence="12 15" id="KW-1133">Transmembrane helix</keyword>
<feature type="transmembrane region" description="Helical" evidence="15">
    <location>
        <begin position="93"/>
        <end position="117"/>
    </location>
</feature>
<dbReference type="PRINTS" id="PR00119">
    <property type="entry name" value="CATATPASE"/>
</dbReference>
<feature type="transmembrane region" description="Helical" evidence="15">
    <location>
        <begin position="370"/>
        <end position="392"/>
    </location>
</feature>
<dbReference type="Pfam" id="PF00403">
    <property type="entry name" value="HMA"/>
    <property type="match status" value="1"/>
</dbReference>
<comment type="similarity">
    <text evidence="2 15">Belongs to the cation transport ATPase (P-type) (TC 3.A.3) family. Type IB subfamily.</text>
</comment>
<feature type="transmembrane region" description="Helical" evidence="15">
    <location>
        <begin position="129"/>
        <end position="151"/>
    </location>
</feature>
<organism evidence="17 18">
    <name type="scientific">Sphingomonas rustica</name>
    <dbReference type="NCBI Taxonomy" id="3103142"/>
    <lineage>
        <taxon>Bacteria</taxon>
        <taxon>Pseudomonadati</taxon>
        <taxon>Pseudomonadota</taxon>
        <taxon>Alphaproteobacteria</taxon>
        <taxon>Sphingomonadales</taxon>
        <taxon>Sphingomonadaceae</taxon>
        <taxon>Sphingomonas</taxon>
    </lineage>
</organism>
<reference evidence="17 18" key="1">
    <citation type="submission" date="2024-05" db="EMBL/GenBank/DDBJ databases">
        <title>Sphingomonas sp. HF-S3 16S ribosomal RNA gene Genome sequencing and assembly.</title>
        <authorList>
            <person name="Lee H."/>
        </authorList>
    </citation>
    <scope>NUCLEOTIDE SEQUENCE [LARGE SCALE GENOMIC DNA]</scope>
    <source>
        <strain evidence="17 18">HF-S3</strain>
    </source>
</reference>
<evidence type="ECO:0000256" key="3">
    <source>
        <dbReference type="ARBA" id="ARBA00022448"/>
    </source>
</evidence>
<evidence type="ECO:0000256" key="4">
    <source>
        <dbReference type="ARBA" id="ARBA00022475"/>
    </source>
</evidence>
<name>A0ABV0BA55_9SPHN</name>
<dbReference type="NCBIfam" id="TIGR01494">
    <property type="entry name" value="ATPase_P-type"/>
    <property type="match status" value="1"/>
</dbReference>
<dbReference type="EMBL" id="JBDIZK010000009">
    <property type="protein sequence ID" value="MEN3748459.1"/>
    <property type="molecule type" value="Genomic_DNA"/>
</dbReference>
<evidence type="ECO:0000256" key="1">
    <source>
        <dbReference type="ARBA" id="ARBA00004651"/>
    </source>
</evidence>
<feature type="domain" description="HMA" evidence="16">
    <location>
        <begin position="12"/>
        <end position="77"/>
    </location>
</feature>
<dbReference type="Gene3D" id="3.30.70.100">
    <property type="match status" value="1"/>
</dbReference>
<dbReference type="PROSITE" id="PS00154">
    <property type="entry name" value="ATPASE_E1_E2"/>
    <property type="match status" value="1"/>
</dbReference>
<evidence type="ECO:0000256" key="5">
    <source>
        <dbReference type="ARBA" id="ARBA00022553"/>
    </source>
</evidence>
<keyword evidence="10" id="KW-0460">Magnesium</keyword>
<dbReference type="RefSeq" id="WP_346247489.1">
    <property type="nucleotide sequence ID" value="NZ_JBDIZK010000009.1"/>
</dbReference>
<dbReference type="PROSITE" id="PS01047">
    <property type="entry name" value="HMA_1"/>
    <property type="match status" value="1"/>
</dbReference>
<accession>A0ABV0BA55</accession>
<dbReference type="Gene3D" id="3.40.50.1000">
    <property type="entry name" value="HAD superfamily/HAD-like"/>
    <property type="match status" value="1"/>
</dbReference>
<evidence type="ECO:0000256" key="10">
    <source>
        <dbReference type="ARBA" id="ARBA00022842"/>
    </source>
</evidence>
<feature type="transmembrane region" description="Helical" evidence="15">
    <location>
        <begin position="692"/>
        <end position="710"/>
    </location>
</feature>
<dbReference type="InterPro" id="IPR059000">
    <property type="entry name" value="ATPase_P-type_domA"/>
</dbReference>
<keyword evidence="6 15" id="KW-0812">Transmembrane</keyword>
<dbReference type="Pfam" id="PF00122">
    <property type="entry name" value="E1-E2_ATPase"/>
    <property type="match status" value="1"/>
</dbReference>
<dbReference type="PROSITE" id="PS50846">
    <property type="entry name" value="HMA_2"/>
    <property type="match status" value="1"/>
</dbReference>
<dbReference type="SUPFAM" id="SSF81665">
    <property type="entry name" value="Calcium ATPase, transmembrane domain M"/>
    <property type="match status" value="1"/>
</dbReference>
<dbReference type="SUPFAM" id="SSF55008">
    <property type="entry name" value="HMA, heavy metal-associated domain"/>
    <property type="match status" value="1"/>
</dbReference>
<dbReference type="PRINTS" id="PR00941">
    <property type="entry name" value="CDATPASE"/>
</dbReference>
<dbReference type="Gene3D" id="3.40.1110.10">
    <property type="entry name" value="Calcium-transporting ATPase, cytoplasmic domain N"/>
    <property type="match status" value="1"/>
</dbReference>
<comment type="subcellular location">
    <subcellularLocation>
        <location evidence="1">Cell membrane</location>
        <topology evidence="1">Multi-pass membrane protein</topology>
    </subcellularLocation>
</comment>
<dbReference type="InterPro" id="IPR017969">
    <property type="entry name" value="Heavy-metal-associated_CS"/>
</dbReference>
<protein>
    <submittedName>
        <fullName evidence="17">Heavy metal translocating P-type ATPase</fullName>
    </submittedName>
</protein>
<dbReference type="Proteomes" id="UP001427805">
    <property type="component" value="Unassembled WGS sequence"/>
</dbReference>
<feature type="transmembrane region" description="Helical" evidence="15">
    <location>
        <begin position="343"/>
        <end position="364"/>
    </location>
</feature>
<dbReference type="InterPro" id="IPR018303">
    <property type="entry name" value="ATPase_P-typ_P_site"/>
</dbReference>
<dbReference type="CDD" id="cd00371">
    <property type="entry name" value="HMA"/>
    <property type="match status" value="1"/>
</dbReference>
<dbReference type="InterPro" id="IPR023214">
    <property type="entry name" value="HAD_sf"/>
</dbReference>
<dbReference type="InterPro" id="IPR001757">
    <property type="entry name" value="P_typ_ATPase"/>
</dbReference>
<evidence type="ECO:0000256" key="12">
    <source>
        <dbReference type="ARBA" id="ARBA00022989"/>
    </source>
</evidence>
<evidence type="ECO:0000256" key="9">
    <source>
        <dbReference type="ARBA" id="ARBA00022840"/>
    </source>
</evidence>
<dbReference type="SUPFAM" id="SSF81653">
    <property type="entry name" value="Calcium ATPase, transduction domain A"/>
    <property type="match status" value="1"/>
</dbReference>
<dbReference type="InterPro" id="IPR008250">
    <property type="entry name" value="ATPase_P-typ_transduc_dom_A_sf"/>
</dbReference>
<dbReference type="PANTHER" id="PTHR43520">
    <property type="entry name" value="ATP7, ISOFORM B"/>
    <property type="match status" value="1"/>
</dbReference>
<evidence type="ECO:0000256" key="13">
    <source>
        <dbReference type="ARBA" id="ARBA00023065"/>
    </source>
</evidence>
<feature type="transmembrane region" description="Helical" evidence="15">
    <location>
        <begin position="187"/>
        <end position="205"/>
    </location>
</feature>
<evidence type="ECO:0000256" key="8">
    <source>
        <dbReference type="ARBA" id="ARBA00022741"/>
    </source>
</evidence>
<dbReference type="NCBIfam" id="TIGR01525">
    <property type="entry name" value="ATPase-IB_hvy"/>
    <property type="match status" value="1"/>
</dbReference>
<dbReference type="InterPro" id="IPR023299">
    <property type="entry name" value="ATPase_P-typ_cyto_dom_N"/>
</dbReference>
<dbReference type="PANTHER" id="PTHR43520:SF5">
    <property type="entry name" value="CATION-TRANSPORTING P-TYPE ATPASE-RELATED"/>
    <property type="match status" value="1"/>
</dbReference>
<keyword evidence="7 15" id="KW-0479">Metal-binding</keyword>
<dbReference type="InterPro" id="IPR036163">
    <property type="entry name" value="HMA_dom_sf"/>
</dbReference>
<keyword evidence="3" id="KW-0813">Transport</keyword>
<dbReference type="InterPro" id="IPR027256">
    <property type="entry name" value="P-typ_ATPase_IB"/>
</dbReference>
<feature type="transmembrane region" description="Helical" evidence="15">
    <location>
        <begin position="670"/>
        <end position="686"/>
    </location>
</feature>
<keyword evidence="8 15" id="KW-0547">Nucleotide-binding</keyword>
<evidence type="ECO:0000256" key="15">
    <source>
        <dbReference type="RuleBase" id="RU362081"/>
    </source>
</evidence>
<evidence type="ECO:0000256" key="2">
    <source>
        <dbReference type="ARBA" id="ARBA00006024"/>
    </source>
</evidence>
<dbReference type="Pfam" id="PF00702">
    <property type="entry name" value="Hydrolase"/>
    <property type="match status" value="1"/>
</dbReference>
<keyword evidence="18" id="KW-1185">Reference proteome</keyword>
<keyword evidence="11" id="KW-1278">Translocase</keyword>
<dbReference type="SUPFAM" id="SSF56784">
    <property type="entry name" value="HAD-like"/>
    <property type="match status" value="1"/>
</dbReference>
<dbReference type="InterPro" id="IPR006121">
    <property type="entry name" value="HMA_dom"/>
</dbReference>
<keyword evidence="9 15" id="KW-0067">ATP-binding</keyword>